<feature type="domain" description="VOC" evidence="1">
    <location>
        <begin position="3"/>
        <end position="116"/>
    </location>
</feature>
<name>A0ABS4WVS3_9MICO</name>
<keyword evidence="3" id="KW-1185">Reference proteome</keyword>
<dbReference type="RefSeq" id="WP_209897657.1">
    <property type="nucleotide sequence ID" value="NZ_BAAAJW010000016.1"/>
</dbReference>
<accession>A0ABS4WVS3</accession>
<dbReference type="SUPFAM" id="SSF54593">
    <property type="entry name" value="Glyoxalase/Bleomycin resistance protein/Dihydroxybiphenyl dioxygenase"/>
    <property type="match status" value="1"/>
</dbReference>
<dbReference type="PROSITE" id="PS51819">
    <property type="entry name" value="VOC"/>
    <property type="match status" value="1"/>
</dbReference>
<protein>
    <submittedName>
        <fullName evidence="2">Enzyme related to lactoylglutathione lyase</fullName>
    </submittedName>
</protein>
<dbReference type="Gene3D" id="3.10.180.10">
    <property type="entry name" value="2,3-Dihydroxybiphenyl 1,2-Dioxygenase, domain 1"/>
    <property type="match status" value="1"/>
</dbReference>
<gene>
    <name evidence="2" type="ORF">JOF43_000020</name>
</gene>
<reference evidence="2 3" key="1">
    <citation type="submission" date="2021-03" db="EMBL/GenBank/DDBJ databases">
        <title>Sequencing the genomes of 1000 actinobacteria strains.</title>
        <authorList>
            <person name="Klenk H.-P."/>
        </authorList>
    </citation>
    <scope>NUCLEOTIDE SEQUENCE [LARGE SCALE GENOMIC DNA]</scope>
    <source>
        <strain evidence="2 3">DSM 14566</strain>
    </source>
</reference>
<dbReference type="Proteomes" id="UP001519290">
    <property type="component" value="Unassembled WGS sequence"/>
</dbReference>
<evidence type="ECO:0000313" key="3">
    <source>
        <dbReference type="Proteomes" id="UP001519290"/>
    </source>
</evidence>
<dbReference type="GO" id="GO:0016829">
    <property type="term" value="F:lyase activity"/>
    <property type="evidence" value="ECO:0007669"/>
    <property type="project" value="UniProtKB-KW"/>
</dbReference>
<dbReference type="InterPro" id="IPR029068">
    <property type="entry name" value="Glyas_Bleomycin-R_OHBP_Dase"/>
</dbReference>
<organism evidence="2 3">
    <name type="scientific">Brachybacterium sacelli</name>
    <dbReference type="NCBI Taxonomy" id="173364"/>
    <lineage>
        <taxon>Bacteria</taxon>
        <taxon>Bacillati</taxon>
        <taxon>Actinomycetota</taxon>
        <taxon>Actinomycetes</taxon>
        <taxon>Micrococcales</taxon>
        <taxon>Dermabacteraceae</taxon>
        <taxon>Brachybacterium</taxon>
    </lineage>
</organism>
<proteinExistence type="predicted"/>
<comment type="caution">
    <text evidence="2">The sequence shown here is derived from an EMBL/GenBank/DDBJ whole genome shotgun (WGS) entry which is preliminary data.</text>
</comment>
<dbReference type="EMBL" id="JAGIOD010000001">
    <property type="protein sequence ID" value="MBP2380063.1"/>
    <property type="molecule type" value="Genomic_DNA"/>
</dbReference>
<dbReference type="InterPro" id="IPR037523">
    <property type="entry name" value="VOC_core"/>
</dbReference>
<dbReference type="Pfam" id="PF00903">
    <property type="entry name" value="Glyoxalase"/>
    <property type="match status" value="1"/>
</dbReference>
<dbReference type="InterPro" id="IPR004360">
    <property type="entry name" value="Glyas_Fos-R_dOase_dom"/>
</dbReference>
<evidence type="ECO:0000313" key="2">
    <source>
        <dbReference type="EMBL" id="MBP2380063.1"/>
    </source>
</evidence>
<evidence type="ECO:0000259" key="1">
    <source>
        <dbReference type="PROSITE" id="PS51819"/>
    </source>
</evidence>
<keyword evidence="2" id="KW-0456">Lyase</keyword>
<sequence>MSGIRALTLLLENPSAAATALRDVLGWQIEADFGSFASLTAPGSIPLWINAPGDGEEPSRGIVIHLDCTDVDTAFEQAVSRGAVVVREPTDMDFGERSACVRIAAAPGVTIDFSRPVG</sequence>